<reference evidence="3" key="1">
    <citation type="journal article" date="2019" name="Int. J. Syst. Evol. Microbiol.">
        <title>The Global Catalogue of Microorganisms (GCM) 10K type strain sequencing project: providing services to taxonomists for standard genome sequencing and annotation.</title>
        <authorList>
            <consortium name="The Broad Institute Genomics Platform"/>
            <consortium name="The Broad Institute Genome Sequencing Center for Infectious Disease"/>
            <person name="Wu L."/>
            <person name="Ma J."/>
        </authorList>
    </citation>
    <scope>NUCLEOTIDE SEQUENCE [LARGE SCALE GENOMIC DNA]</scope>
    <source>
        <strain evidence="3">CGMCC 4.7275</strain>
    </source>
</reference>
<evidence type="ECO:0008006" key="4">
    <source>
        <dbReference type="Google" id="ProtNLM"/>
    </source>
</evidence>
<sequence>MAGMPGMFVALVPSGAHVMTVTGSLEPPGSPGSTPHPVTTDTPAATVHKARTTGFRRKSRGKDERCCLPVMYPHTSGLWVTARWGLFNRT</sequence>
<comment type="caution">
    <text evidence="2">The sequence shown here is derived from an EMBL/GenBank/DDBJ whole genome shotgun (WGS) entry which is preliminary data.</text>
</comment>
<keyword evidence="3" id="KW-1185">Reference proteome</keyword>
<accession>A0ABQ2EMT2</accession>
<name>A0ABQ2EMT2_9ACTN</name>
<proteinExistence type="predicted"/>
<evidence type="ECO:0000313" key="3">
    <source>
        <dbReference type="Proteomes" id="UP000660265"/>
    </source>
</evidence>
<feature type="compositionally biased region" description="Polar residues" evidence="1">
    <location>
        <begin position="31"/>
        <end position="43"/>
    </location>
</feature>
<evidence type="ECO:0000313" key="2">
    <source>
        <dbReference type="EMBL" id="GGK13444.1"/>
    </source>
</evidence>
<dbReference type="EMBL" id="BMMV01000019">
    <property type="protein sequence ID" value="GGK13444.1"/>
    <property type="molecule type" value="Genomic_DNA"/>
</dbReference>
<organism evidence="2 3">
    <name type="scientific">Streptomyces camponoticapitis</name>
    <dbReference type="NCBI Taxonomy" id="1616125"/>
    <lineage>
        <taxon>Bacteria</taxon>
        <taxon>Bacillati</taxon>
        <taxon>Actinomycetota</taxon>
        <taxon>Actinomycetes</taxon>
        <taxon>Kitasatosporales</taxon>
        <taxon>Streptomycetaceae</taxon>
        <taxon>Streptomyces</taxon>
    </lineage>
</organism>
<feature type="region of interest" description="Disordered" evidence="1">
    <location>
        <begin position="22"/>
        <end position="43"/>
    </location>
</feature>
<protein>
    <recommendedName>
        <fullName evidence="4">Secreted protein</fullName>
    </recommendedName>
</protein>
<dbReference type="Proteomes" id="UP000660265">
    <property type="component" value="Unassembled WGS sequence"/>
</dbReference>
<evidence type="ECO:0000256" key="1">
    <source>
        <dbReference type="SAM" id="MobiDB-lite"/>
    </source>
</evidence>
<gene>
    <name evidence="2" type="ORF">GCM10011583_51730</name>
</gene>